<organism evidence="4 5">
    <name type="scientific">Polyrhizophydium stewartii</name>
    <dbReference type="NCBI Taxonomy" id="2732419"/>
    <lineage>
        <taxon>Eukaryota</taxon>
        <taxon>Fungi</taxon>
        <taxon>Fungi incertae sedis</taxon>
        <taxon>Chytridiomycota</taxon>
        <taxon>Chytridiomycota incertae sedis</taxon>
        <taxon>Chytridiomycetes</taxon>
        <taxon>Rhizophydiales</taxon>
        <taxon>Rhizophydiales incertae sedis</taxon>
        <taxon>Polyrhizophydium</taxon>
    </lineage>
</organism>
<keyword evidence="2" id="KW-0067">ATP-binding</keyword>
<dbReference type="PANTHER" id="PTHR43272:SF33">
    <property type="entry name" value="AMP-BINDING DOMAIN-CONTAINING PROTEIN-RELATED"/>
    <property type="match status" value="1"/>
</dbReference>
<dbReference type="Proteomes" id="UP001527925">
    <property type="component" value="Unassembled WGS sequence"/>
</dbReference>
<dbReference type="InterPro" id="IPR042099">
    <property type="entry name" value="ANL_N_sf"/>
</dbReference>
<evidence type="ECO:0000259" key="3">
    <source>
        <dbReference type="Pfam" id="PF00501"/>
    </source>
</evidence>
<keyword evidence="1" id="KW-0547">Nucleotide-binding</keyword>
<comment type="caution">
    <text evidence="4">The sequence shown here is derived from an EMBL/GenBank/DDBJ whole genome shotgun (WGS) entry which is preliminary data.</text>
</comment>
<dbReference type="Pfam" id="PF00501">
    <property type="entry name" value="AMP-binding"/>
    <property type="match status" value="1"/>
</dbReference>
<evidence type="ECO:0000313" key="4">
    <source>
        <dbReference type="EMBL" id="KAL2918831.1"/>
    </source>
</evidence>
<keyword evidence="4" id="KW-0436">Ligase</keyword>
<accession>A0ABR4NH36</accession>
<dbReference type="InterPro" id="IPR000873">
    <property type="entry name" value="AMP-dep_synth/lig_dom"/>
</dbReference>
<dbReference type="GO" id="GO:0004467">
    <property type="term" value="F:long-chain fatty acid-CoA ligase activity"/>
    <property type="evidence" value="ECO:0007669"/>
    <property type="project" value="UniProtKB-EC"/>
</dbReference>
<evidence type="ECO:0000313" key="5">
    <source>
        <dbReference type="Proteomes" id="UP001527925"/>
    </source>
</evidence>
<evidence type="ECO:0000256" key="1">
    <source>
        <dbReference type="ARBA" id="ARBA00022741"/>
    </source>
</evidence>
<protein>
    <submittedName>
        <fullName evidence="4">Medium-chain fatty acid-CoA ligase faa2</fullName>
        <ecNumber evidence="4">6.2.1.3</ecNumber>
    </submittedName>
</protein>
<dbReference type="SUPFAM" id="SSF56801">
    <property type="entry name" value="Acetyl-CoA synthetase-like"/>
    <property type="match status" value="1"/>
</dbReference>
<proteinExistence type="predicted"/>
<dbReference type="PROSITE" id="PS00455">
    <property type="entry name" value="AMP_BINDING"/>
    <property type="match status" value="1"/>
</dbReference>
<sequence>MTVVPIPSTFTREVPGAPSIAGEGKPRVHYLALERSYRVKQFGSTTVWDAYQKGRNLSPDEPFLGHRLVEDGVAKHFVWQTYNEVDARITNTAQALVHFGLKQQGMVGIFAKNSVEYTISELAAFRQRGVVVPIYDTLVSDKNVLNFMINVTELSILFTSTSSLDTLIEIKPQTPSLKTVVTYDAVTDGLKERALAANITLVSFAEFETIGSSIKAEPHLPEPKDLAYICFTSGTTGMPKGAMLLHSMMTAAIDRLEIGAEHEIDMDYHKGDVHLSYLPKAHVFEMALDVVFMSVGARIGFWQGDIKLLMDDIAELKPTVLASTPRVYNRIYDKVMSQVSKTSTIKRSLFNAAFTGKSLWLNQQVYKHPVWDQIIFKKIRQTLGGRIRILLTGAAPITKEVVQFLKIVFSVPVIEGYGQTETMASTTYTVGVDQYALGTVGTPVPGAQIKLVDVPDMGYLSTNYPPAGEICIKGPTVFPGYYKDPVKTAEAIDADGWLHTGDIGIWDDRGHLKIIDRKKNLFKLSQGEYVAPEKVESVYARHELVEAIFVHGESTEAHLVGVIIVEKEALRGLLEQKKFDFKGRDIEQLVDDMDVRKLVAKELTAWVRKESDLKGFEIVKDFVLDHQNFGDSGLMTPTFKLKRNEAKKYYLDKLQAMYSGVSSVNV</sequence>
<gene>
    <name evidence="4" type="primary">FAA2_3</name>
    <name evidence="4" type="ORF">HK105_201665</name>
</gene>
<reference evidence="4 5" key="1">
    <citation type="submission" date="2023-09" db="EMBL/GenBank/DDBJ databases">
        <title>Pangenome analysis of Batrachochytrium dendrobatidis and related Chytrids.</title>
        <authorList>
            <person name="Yacoub M.N."/>
            <person name="Stajich J.E."/>
            <person name="James T.Y."/>
        </authorList>
    </citation>
    <scope>NUCLEOTIDE SEQUENCE [LARGE SCALE GENOMIC DNA]</scope>
    <source>
        <strain evidence="4 5">JEL0888</strain>
    </source>
</reference>
<dbReference type="EMBL" id="JADGIZ020000005">
    <property type="protein sequence ID" value="KAL2918831.1"/>
    <property type="molecule type" value="Genomic_DNA"/>
</dbReference>
<dbReference type="Gene3D" id="3.40.50.12780">
    <property type="entry name" value="N-terminal domain of ligase-like"/>
    <property type="match status" value="1"/>
</dbReference>
<dbReference type="PANTHER" id="PTHR43272">
    <property type="entry name" value="LONG-CHAIN-FATTY-ACID--COA LIGASE"/>
    <property type="match status" value="1"/>
</dbReference>
<evidence type="ECO:0000256" key="2">
    <source>
        <dbReference type="ARBA" id="ARBA00022840"/>
    </source>
</evidence>
<name>A0ABR4NH36_9FUNG</name>
<feature type="domain" description="AMP-dependent synthetase/ligase" evidence="3">
    <location>
        <begin position="76"/>
        <end position="482"/>
    </location>
</feature>
<dbReference type="EC" id="6.2.1.3" evidence="4"/>
<keyword evidence="5" id="KW-1185">Reference proteome</keyword>
<dbReference type="InterPro" id="IPR020845">
    <property type="entry name" value="AMP-binding_CS"/>
</dbReference>